<accession>A0A034UXA5</accession>
<dbReference type="OrthoDB" id="7915757at2759"/>
<reference evidence="2" key="1">
    <citation type="journal article" date="2014" name="BMC Genomics">
        <title>Characterizing the developmental transcriptome of the oriental fruit fly, Bactrocera dorsalis (Diptera: Tephritidae) through comparative genomic analysis with Drosophila melanogaster utilizing modENCODE datasets.</title>
        <authorList>
            <person name="Geib S.M."/>
            <person name="Calla B."/>
            <person name="Hall B."/>
            <person name="Hou S."/>
            <person name="Manoukis N.C."/>
        </authorList>
    </citation>
    <scope>NUCLEOTIDE SEQUENCE</scope>
    <source>
        <strain evidence="2">Punador</strain>
    </source>
</reference>
<dbReference type="KEGG" id="bdr:105225505"/>
<dbReference type="RefSeq" id="XP_011202311.2">
    <property type="nucleotide sequence ID" value="XM_011204009.3"/>
</dbReference>
<dbReference type="AlphaFoldDB" id="A0A034UXA5"/>
<keyword evidence="1" id="KW-0732">Signal</keyword>
<protein>
    <submittedName>
        <fullName evidence="2">Uncharacterized protein</fullName>
    </submittedName>
</protein>
<evidence type="ECO:0000256" key="1">
    <source>
        <dbReference type="SAM" id="SignalP"/>
    </source>
</evidence>
<evidence type="ECO:0000313" key="2">
    <source>
        <dbReference type="EMBL" id="JAC35601.1"/>
    </source>
</evidence>
<name>A0A034UXA5_BACDO</name>
<proteinExistence type="predicted"/>
<organism evidence="2">
    <name type="scientific">Bactrocera dorsalis</name>
    <name type="common">Oriental fruit fly</name>
    <name type="synonym">Dacus dorsalis</name>
    <dbReference type="NCBI Taxonomy" id="27457"/>
    <lineage>
        <taxon>Eukaryota</taxon>
        <taxon>Metazoa</taxon>
        <taxon>Ecdysozoa</taxon>
        <taxon>Arthropoda</taxon>
        <taxon>Hexapoda</taxon>
        <taxon>Insecta</taxon>
        <taxon>Pterygota</taxon>
        <taxon>Neoptera</taxon>
        <taxon>Endopterygota</taxon>
        <taxon>Diptera</taxon>
        <taxon>Brachycera</taxon>
        <taxon>Muscomorpha</taxon>
        <taxon>Tephritoidea</taxon>
        <taxon>Tephritidae</taxon>
        <taxon>Bactrocera</taxon>
        <taxon>Bactrocera</taxon>
    </lineage>
</organism>
<dbReference type="EMBL" id="GAKP01023357">
    <property type="protein sequence ID" value="JAC35601.1"/>
    <property type="molecule type" value="Transcribed_RNA"/>
</dbReference>
<feature type="signal peptide" evidence="1">
    <location>
        <begin position="1"/>
        <end position="21"/>
    </location>
</feature>
<sequence length="366" mass="44023">MKSFFISIFIYIIAISQITRCKNSNYYTMQKGEYLAGDNNKNLDTKISNIFYKSGQDAEIVKSKLQNTLRNFLENLQKNLTTSIILNTLDNKLSFERSQQKWQKLNDHMDFYKTASRDLKEFSFKSEMFLQISKNESVTFLMKLRRVPTGQQMLPPHVKLQLTNYFAEMEFFNVVFFEILDEGMEYINNALYIIRTTFENYADIQQNILRDEHFLFDNWCFNKYFEFLQKWSTQIYKCATETRLQTVYNVFSMTKIAVKYLMQQLEFKMQRLFNCFICKEYSIKCNFLRFPENDFEKLFNILKELQIYYDIEINRGRVESRRIQRSENIIQLSEKKNVNASKKNCLPFGFPTNQMRNDLKVCFNIH</sequence>
<dbReference type="GeneID" id="105225505"/>
<feature type="chain" id="PRO_5044537814" evidence="1">
    <location>
        <begin position="22"/>
        <end position="366"/>
    </location>
</feature>